<reference evidence="2" key="1">
    <citation type="submission" date="2021-03" db="UniProtKB">
        <authorList>
            <consortium name="EnsemblPlants"/>
        </authorList>
    </citation>
    <scope>IDENTIFICATION</scope>
</reference>
<accession>A0A803QPH9</accession>
<dbReference type="Proteomes" id="UP000596661">
    <property type="component" value="Unassembled WGS sequence"/>
</dbReference>
<keyword evidence="3" id="KW-1185">Reference proteome</keyword>
<evidence type="ECO:0000256" key="1">
    <source>
        <dbReference type="SAM" id="MobiDB-lite"/>
    </source>
</evidence>
<feature type="region of interest" description="Disordered" evidence="1">
    <location>
        <begin position="115"/>
        <end position="148"/>
    </location>
</feature>
<dbReference type="EMBL" id="UZAU01000807">
    <property type="status" value="NOT_ANNOTATED_CDS"/>
    <property type="molecule type" value="Genomic_DNA"/>
</dbReference>
<protein>
    <submittedName>
        <fullName evidence="2">Uncharacterized protein</fullName>
    </submittedName>
</protein>
<sequence length="182" mass="20389">MEWSNPHLEQGGILPLHSYIRDIANVFALYPTQITLKGIKCILVVFVLYAELDLPQPLPQLGYQWLGNHNSKAMSKVGRYPWNYFIAWGIRKAGHTHASHRGKFQRYDLYPPVPGTESIGGPSKGPGDTPMVEGSSREERPTLEKEKDTRCCVHAEGHPAPTEVSQPRIMQILPFARVCGCV</sequence>
<name>A0A803QPH9_CANSA</name>
<evidence type="ECO:0000313" key="2">
    <source>
        <dbReference type="EnsemblPlants" id="cds.evm.model.10.595"/>
    </source>
</evidence>
<organism evidence="2 3">
    <name type="scientific">Cannabis sativa</name>
    <name type="common">Hemp</name>
    <name type="synonym">Marijuana</name>
    <dbReference type="NCBI Taxonomy" id="3483"/>
    <lineage>
        <taxon>Eukaryota</taxon>
        <taxon>Viridiplantae</taxon>
        <taxon>Streptophyta</taxon>
        <taxon>Embryophyta</taxon>
        <taxon>Tracheophyta</taxon>
        <taxon>Spermatophyta</taxon>
        <taxon>Magnoliopsida</taxon>
        <taxon>eudicotyledons</taxon>
        <taxon>Gunneridae</taxon>
        <taxon>Pentapetalae</taxon>
        <taxon>rosids</taxon>
        <taxon>fabids</taxon>
        <taxon>Rosales</taxon>
        <taxon>Cannabaceae</taxon>
        <taxon>Cannabis</taxon>
    </lineage>
</organism>
<dbReference type="EnsemblPlants" id="evm.model.10.595">
    <property type="protein sequence ID" value="cds.evm.model.10.595"/>
    <property type="gene ID" value="evm.TU.10.595"/>
</dbReference>
<dbReference type="Gramene" id="evm.model.10.595">
    <property type="protein sequence ID" value="cds.evm.model.10.595"/>
    <property type="gene ID" value="evm.TU.10.595"/>
</dbReference>
<evidence type="ECO:0000313" key="3">
    <source>
        <dbReference type="Proteomes" id="UP000596661"/>
    </source>
</evidence>
<proteinExistence type="predicted"/>
<feature type="compositionally biased region" description="Basic and acidic residues" evidence="1">
    <location>
        <begin position="135"/>
        <end position="148"/>
    </location>
</feature>
<dbReference type="AlphaFoldDB" id="A0A803QPH9"/>